<protein>
    <submittedName>
        <fullName evidence="2">Conserved hypothetical</fullName>
    </submittedName>
</protein>
<dbReference type="EMBL" id="BX569690">
    <property type="protein sequence ID" value="CAE06996.1"/>
    <property type="molecule type" value="Genomic_DNA"/>
</dbReference>
<dbReference type="eggNOG" id="COG1708">
    <property type="taxonomic scope" value="Bacteria"/>
</dbReference>
<name>Q7U8X8_PARMW</name>
<keyword evidence="3" id="KW-1185">Reference proteome</keyword>
<sequence>MLEQVQAWAVEQKQNAPGLQQVGVFGSYGRGSAGFGSDLDLLIVDLDARGGQIDRLQRWPLEQLPLSCDALVLTPKELTARLTDGSRMAAELQRDLLWML</sequence>
<evidence type="ECO:0000259" key="1">
    <source>
        <dbReference type="Pfam" id="PF01909"/>
    </source>
</evidence>
<dbReference type="AlphaFoldDB" id="Q7U8X8"/>
<dbReference type="Proteomes" id="UP000001422">
    <property type="component" value="Chromosome"/>
</dbReference>
<gene>
    <name evidence="2" type="ordered locus">SYNW0481</name>
</gene>
<dbReference type="STRING" id="84588.SYNW0481"/>
<dbReference type="SUPFAM" id="SSF81301">
    <property type="entry name" value="Nucleotidyltransferase"/>
    <property type="match status" value="1"/>
</dbReference>
<proteinExistence type="predicted"/>
<feature type="domain" description="Polymerase nucleotidyl transferase" evidence="1">
    <location>
        <begin position="16"/>
        <end position="44"/>
    </location>
</feature>
<evidence type="ECO:0000313" key="2">
    <source>
        <dbReference type="EMBL" id="CAE06996.1"/>
    </source>
</evidence>
<accession>Q7U8X8</accession>
<dbReference type="Pfam" id="PF01909">
    <property type="entry name" value="NTP_transf_2"/>
    <property type="match status" value="1"/>
</dbReference>
<dbReference type="Gene3D" id="3.30.460.10">
    <property type="entry name" value="Beta Polymerase, domain 2"/>
    <property type="match status" value="1"/>
</dbReference>
<dbReference type="InterPro" id="IPR002934">
    <property type="entry name" value="Polymerase_NTP_transf_dom"/>
</dbReference>
<reference evidence="2 3" key="1">
    <citation type="journal article" date="2003" name="Nature">
        <title>The genome of a motile marine Synechococcus.</title>
        <authorList>
            <person name="Palenik B."/>
            <person name="Brahamsha B."/>
            <person name="Larimer F."/>
            <person name="Land M."/>
            <person name="Hauser L."/>
            <person name="Chain P."/>
            <person name="Lamerdin J."/>
            <person name="Regala W."/>
            <person name="Allen E.A."/>
            <person name="McCarren J."/>
            <person name="Paulsen I."/>
            <person name="Dufresne A."/>
            <person name="Partensky F."/>
            <person name="Webb E."/>
            <person name="Waterbury J."/>
        </authorList>
    </citation>
    <scope>NUCLEOTIDE SEQUENCE [LARGE SCALE GENOMIC DNA]</scope>
    <source>
        <strain evidence="2 3">WH8102</strain>
    </source>
</reference>
<dbReference type="InterPro" id="IPR043519">
    <property type="entry name" value="NT_sf"/>
</dbReference>
<evidence type="ECO:0000313" key="3">
    <source>
        <dbReference type="Proteomes" id="UP000001422"/>
    </source>
</evidence>
<dbReference type="KEGG" id="syw:SYNW0481"/>
<dbReference type="GO" id="GO:0016779">
    <property type="term" value="F:nucleotidyltransferase activity"/>
    <property type="evidence" value="ECO:0007669"/>
    <property type="project" value="InterPro"/>
</dbReference>
<organism evidence="2 3">
    <name type="scientific">Parasynechococcus marenigrum (strain WH8102)</name>
    <dbReference type="NCBI Taxonomy" id="84588"/>
    <lineage>
        <taxon>Bacteria</taxon>
        <taxon>Bacillati</taxon>
        <taxon>Cyanobacteriota</taxon>
        <taxon>Cyanophyceae</taxon>
        <taxon>Synechococcales</taxon>
        <taxon>Prochlorococcaceae</taxon>
        <taxon>Parasynechococcus</taxon>
        <taxon>Parasynechococcus marenigrum</taxon>
    </lineage>
</organism>
<dbReference type="HOGENOM" id="CLU_130257_9_2_3"/>